<protein>
    <submittedName>
        <fullName evidence="5">L-alanine-DL-glutamate epimerase</fullName>
    </submittedName>
</protein>
<dbReference type="AlphaFoldDB" id="A0A1T4JYI4"/>
<dbReference type="SUPFAM" id="SSF54826">
    <property type="entry name" value="Enolase N-terminal domain-like"/>
    <property type="match status" value="1"/>
</dbReference>
<comment type="cofactor">
    <cofactor evidence="1">
        <name>Mg(2+)</name>
        <dbReference type="ChEBI" id="CHEBI:18420"/>
    </cofactor>
</comment>
<evidence type="ECO:0000256" key="3">
    <source>
        <dbReference type="ARBA" id="ARBA00022842"/>
    </source>
</evidence>
<reference evidence="5 6" key="1">
    <citation type="submission" date="2017-02" db="EMBL/GenBank/DDBJ databases">
        <authorList>
            <person name="Peterson S.W."/>
        </authorList>
    </citation>
    <scope>NUCLEOTIDE SEQUENCE [LARGE SCALE GENOMIC DNA]</scope>
    <source>
        <strain evidence="5 6">DSM 45154</strain>
    </source>
</reference>
<dbReference type="STRING" id="1122192.SAMN02745673_00069"/>
<keyword evidence="3" id="KW-0460">Magnesium</keyword>
<dbReference type="Proteomes" id="UP000190637">
    <property type="component" value="Unassembled WGS sequence"/>
</dbReference>
<dbReference type="PROSITE" id="PS00909">
    <property type="entry name" value="MR_MLE_2"/>
    <property type="match status" value="1"/>
</dbReference>
<evidence type="ECO:0000256" key="2">
    <source>
        <dbReference type="ARBA" id="ARBA00022723"/>
    </source>
</evidence>
<dbReference type="InterPro" id="IPR029017">
    <property type="entry name" value="Enolase-like_N"/>
</dbReference>
<evidence type="ECO:0000259" key="4">
    <source>
        <dbReference type="SMART" id="SM00922"/>
    </source>
</evidence>
<evidence type="ECO:0000313" key="6">
    <source>
        <dbReference type="Proteomes" id="UP000190637"/>
    </source>
</evidence>
<dbReference type="EMBL" id="FUWS01000001">
    <property type="protein sequence ID" value="SJZ35322.1"/>
    <property type="molecule type" value="Genomic_DNA"/>
</dbReference>
<dbReference type="Pfam" id="PF02746">
    <property type="entry name" value="MR_MLE_N"/>
    <property type="match status" value="1"/>
</dbReference>
<dbReference type="OrthoDB" id="9796450at2"/>
<keyword evidence="2" id="KW-0479">Metal-binding</keyword>
<dbReference type="RefSeq" id="WP_078759521.1">
    <property type="nucleotide sequence ID" value="NZ_FUWS01000001.1"/>
</dbReference>
<dbReference type="GO" id="GO:0009063">
    <property type="term" value="P:amino acid catabolic process"/>
    <property type="evidence" value="ECO:0007669"/>
    <property type="project" value="InterPro"/>
</dbReference>
<name>A0A1T4JYI4_9ACTN</name>
<keyword evidence="6" id="KW-1185">Reference proteome</keyword>
<organism evidence="5 6">
    <name type="scientific">Marinactinospora thermotolerans DSM 45154</name>
    <dbReference type="NCBI Taxonomy" id="1122192"/>
    <lineage>
        <taxon>Bacteria</taxon>
        <taxon>Bacillati</taxon>
        <taxon>Actinomycetota</taxon>
        <taxon>Actinomycetes</taxon>
        <taxon>Streptosporangiales</taxon>
        <taxon>Nocardiopsidaceae</taxon>
        <taxon>Marinactinospora</taxon>
    </lineage>
</organism>
<dbReference type="PANTHER" id="PTHR13794">
    <property type="entry name" value="ENOLASE SUPERFAMILY, MANDELATE RACEMASE"/>
    <property type="match status" value="1"/>
</dbReference>
<dbReference type="SFLD" id="SFLDS00001">
    <property type="entry name" value="Enolase"/>
    <property type="match status" value="1"/>
</dbReference>
<dbReference type="Gene3D" id="3.30.390.10">
    <property type="entry name" value="Enolase-like, N-terminal domain"/>
    <property type="match status" value="1"/>
</dbReference>
<dbReference type="CDD" id="cd03316">
    <property type="entry name" value="MR_like"/>
    <property type="match status" value="1"/>
</dbReference>
<dbReference type="SMART" id="SM00922">
    <property type="entry name" value="MR_MLE"/>
    <property type="match status" value="1"/>
</dbReference>
<accession>A0A1T4JYI4</accession>
<dbReference type="InterPro" id="IPR046945">
    <property type="entry name" value="RHMD-like"/>
</dbReference>
<dbReference type="Pfam" id="PF13378">
    <property type="entry name" value="MR_MLE_C"/>
    <property type="match status" value="1"/>
</dbReference>
<dbReference type="GO" id="GO:0000287">
    <property type="term" value="F:magnesium ion binding"/>
    <property type="evidence" value="ECO:0007669"/>
    <property type="project" value="TreeGrafter"/>
</dbReference>
<dbReference type="PANTHER" id="PTHR13794:SF58">
    <property type="entry name" value="MITOCHONDRIAL ENOLASE SUPERFAMILY MEMBER 1"/>
    <property type="match status" value="1"/>
</dbReference>
<dbReference type="InterPro" id="IPR013342">
    <property type="entry name" value="Mandelate_racemase_C"/>
</dbReference>
<evidence type="ECO:0000313" key="5">
    <source>
        <dbReference type="EMBL" id="SJZ35322.1"/>
    </source>
</evidence>
<sequence>MLIEGISATARRLPLARAWDGGVDANHIVVVRVDAQGGARGTGFAWTPGVGAGAVLALVREDCPAALSGRPADPGPRWADLIRHLRDAGTGGLTAMAVAAIDIALWDLQARAAGVALTDLIGRRRDHVAAYGSGVNLDLPLPELAEQVRGWLDRGHTAIKIKVGSPDPGRDDERVAEVRHIIGPDRRLMLDANQRWDLPGAVRAMRRLQRHDPYWIEEPLPADDLAAHVRLRSATDVPFALGENLRTVREFRAALEAGICDVAQPNVVRVGGITPFLRVAELAADHSVPVAPHLLPELSAQLALCVPMVSMVEDIDQASFAALGALTRPSGVEVREGRAYVEGGAGHGLEFAVDTPAPQVP</sequence>
<dbReference type="InterPro" id="IPR029065">
    <property type="entry name" value="Enolase_C-like"/>
</dbReference>
<proteinExistence type="predicted"/>
<dbReference type="InterPro" id="IPR018110">
    <property type="entry name" value="Mandel_Rmase/mucon_lact_enz_CS"/>
</dbReference>
<evidence type="ECO:0000256" key="1">
    <source>
        <dbReference type="ARBA" id="ARBA00001946"/>
    </source>
</evidence>
<dbReference type="InterPro" id="IPR036849">
    <property type="entry name" value="Enolase-like_C_sf"/>
</dbReference>
<dbReference type="GO" id="GO:0016052">
    <property type="term" value="P:carbohydrate catabolic process"/>
    <property type="evidence" value="ECO:0007669"/>
    <property type="project" value="TreeGrafter"/>
</dbReference>
<feature type="domain" description="Mandelate racemase/muconate lactonizing enzyme C-terminal" evidence="4">
    <location>
        <begin position="141"/>
        <end position="238"/>
    </location>
</feature>
<dbReference type="GO" id="GO:0016836">
    <property type="term" value="F:hydro-lyase activity"/>
    <property type="evidence" value="ECO:0007669"/>
    <property type="project" value="TreeGrafter"/>
</dbReference>
<gene>
    <name evidence="5" type="ORF">SAMN02745673_00069</name>
</gene>
<dbReference type="PROSITE" id="PS00908">
    <property type="entry name" value="MR_MLE_1"/>
    <property type="match status" value="1"/>
</dbReference>
<dbReference type="SUPFAM" id="SSF51604">
    <property type="entry name" value="Enolase C-terminal domain-like"/>
    <property type="match status" value="1"/>
</dbReference>
<dbReference type="Gene3D" id="3.20.20.120">
    <property type="entry name" value="Enolase-like C-terminal domain"/>
    <property type="match status" value="1"/>
</dbReference>
<dbReference type="InterPro" id="IPR013341">
    <property type="entry name" value="Mandelate_racemase_N_dom"/>
</dbReference>